<accession>A0A1B9IDG8</accession>
<evidence type="ECO:0000313" key="3">
    <source>
        <dbReference type="EMBL" id="WWC66664.1"/>
    </source>
</evidence>
<dbReference type="GeneID" id="30169126"/>
<reference evidence="3" key="2">
    <citation type="submission" date="2013-07" db="EMBL/GenBank/DDBJ databases">
        <authorList>
            <consortium name="The Broad Institute Genome Sequencing Platform"/>
            <person name="Cuomo C."/>
            <person name="Litvintseva A."/>
            <person name="Chen Y."/>
            <person name="Heitman J."/>
            <person name="Sun S."/>
            <person name="Springer D."/>
            <person name="Dromer F."/>
            <person name="Young S.K."/>
            <person name="Zeng Q."/>
            <person name="Gargeya S."/>
            <person name="Fitzgerald M."/>
            <person name="Abouelleil A."/>
            <person name="Alvarado L."/>
            <person name="Berlin A.M."/>
            <person name="Chapman S.B."/>
            <person name="Dewar J."/>
            <person name="Goldberg J."/>
            <person name="Griggs A."/>
            <person name="Gujja S."/>
            <person name="Hansen M."/>
            <person name="Howarth C."/>
            <person name="Imamovic A."/>
            <person name="Larimer J."/>
            <person name="McCowan C."/>
            <person name="Murphy C."/>
            <person name="Pearson M."/>
            <person name="Priest M."/>
            <person name="Roberts A."/>
            <person name="Saif S."/>
            <person name="Shea T."/>
            <person name="Sykes S."/>
            <person name="Wortman J."/>
            <person name="Nusbaum C."/>
            <person name="Birren B."/>
        </authorList>
    </citation>
    <scope>NUCLEOTIDE SEQUENCE</scope>
    <source>
        <strain evidence="3">CBS 10737</strain>
    </source>
</reference>
<dbReference type="RefSeq" id="XP_019014673.1">
    <property type="nucleotide sequence ID" value="XM_019152535.1"/>
</dbReference>
<dbReference type="AlphaFoldDB" id="A0A1B9IDG8"/>
<feature type="compositionally biased region" description="Polar residues" evidence="1">
    <location>
        <begin position="81"/>
        <end position="91"/>
    </location>
</feature>
<dbReference type="Proteomes" id="UP000094020">
    <property type="component" value="Chromosome 1"/>
</dbReference>
<dbReference type="KEGG" id="kpin:30169126"/>
<name>A0A1B9IDG8_9TREE</name>
<evidence type="ECO:0000313" key="4">
    <source>
        <dbReference type="Proteomes" id="UP000094020"/>
    </source>
</evidence>
<reference evidence="2" key="1">
    <citation type="submission" date="2013-07" db="EMBL/GenBank/DDBJ databases">
        <title>The Genome Sequence of Cryptococcus pinus CBS10737.</title>
        <authorList>
            <consortium name="The Broad Institute Genome Sequencing Platform"/>
            <person name="Cuomo C."/>
            <person name="Litvintseva A."/>
            <person name="Chen Y."/>
            <person name="Heitman J."/>
            <person name="Sun S."/>
            <person name="Springer D."/>
            <person name="Dromer F."/>
            <person name="Young S.K."/>
            <person name="Zeng Q."/>
            <person name="Gargeya S."/>
            <person name="Fitzgerald M."/>
            <person name="Abouelleil A."/>
            <person name="Alvarado L."/>
            <person name="Berlin A.M."/>
            <person name="Chapman S.B."/>
            <person name="Dewar J."/>
            <person name="Goldberg J."/>
            <person name="Griggs A."/>
            <person name="Gujja S."/>
            <person name="Hansen M."/>
            <person name="Howarth C."/>
            <person name="Imamovic A."/>
            <person name="Larimer J."/>
            <person name="McCowan C."/>
            <person name="Murphy C."/>
            <person name="Pearson M."/>
            <person name="Priest M."/>
            <person name="Roberts A."/>
            <person name="Saif S."/>
            <person name="Shea T."/>
            <person name="Sykes S."/>
            <person name="Wortman J."/>
            <person name="Nusbaum C."/>
            <person name="Birren B."/>
        </authorList>
    </citation>
    <scope>NUCLEOTIDE SEQUENCE [LARGE SCALE GENOMIC DNA]</scope>
    <source>
        <strain evidence="2">CBS 10737</strain>
    </source>
</reference>
<organism evidence="2">
    <name type="scientific">Kwoniella pini CBS 10737</name>
    <dbReference type="NCBI Taxonomy" id="1296096"/>
    <lineage>
        <taxon>Eukaryota</taxon>
        <taxon>Fungi</taxon>
        <taxon>Dikarya</taxon>
        <taxon>Basidiomycota</taxon>
        <taxon>Agaricomycotina</taxon>
        <taxon>Tremellomycetes</taxon>
        <taxon>Tremellales</taxon>
        <taxon>Cryptococcaceae</taxon>
        <taxon>Kwoniella</taxon>
    </lineage>
</organism>
<dbReference type="OrthoDB" id="2564230at2759"/>
<reference evidence="3" key="4">
    <citation type="submission" date="2024-02" db="EMBL/GenBank/DDBJ databases">
        <title>Comparative genomics of Cryptococcus and Kwoniella reveals pathogenesis evolution and contrasting modes of karyotype evolution via chromosome fusion or intercentromeric recombination.</title>
        <authorList>
            <person name="Coelho M.A."/>
            <person name="David-Palma M."/>
            <person name="Shea T."/>
            <person name="Bowers K."/>
            <person name="McGinley-Smith S."/>
            <person name="Mohammad A.W."/>
            <person name="Gnirke A."/>
            <person name="Yurkov A.M."/>
            <person name="Nowrousian M."/>
            <person name="Sun S."/>
            <person name="Cuomo C.A."/>
            <person name="Heitman J."/>
        </authorList>
    </citation>
    <scope>NUCLEOTIDE SEQUENCE</scope>
    <source>
        <strain evidence="3">CBS 10737</strain>
    </source>
</reference>
<dbReference type="EMBL" id="KI894007">
    <property type="protein sequence ID" value="OCF53454.1"/>
    <property type="molecule type" value="Genomic_DNA"/>
</dbReference>
<evidence type="ECO:0000256" key="1">
    <source>
        <dbReference type="SAM" id="MobiDB-lite"/>
    </source>
</evidence>
<evidence type="ECO:0000313" key="2">
    <source>
        <dbReference type="EMBL" id="OCF53454.1"/>
    </source>
</evidence>
<proteinExistence type="predicted"/>
<protein>
    <submittedName>
        <fullName evidence="2">Uncharacterized protein</fullName>
    </submittedName>
</protein>
<reference evidence="2" key="3">
    <citation type="submission" date="2016-07" db="EMBL/GenBank/DDBJ databases">
        <title>Evolution of pathogenesis and genome organization in the Tremellales.</title>
        <authorList>
            <person name="Cuomo C."/>
            <person name="Litvintseva A."/>
            <person name="Heitman J."/>
            <person name="Chen Y."/>
            <person name="Sun S."/>
            <person name="Springer D."/>
            <person name="Dromer F."/>
            <person name="Young S."/>
            <person name="Zeng Q."/>
            <person name="Chapman S."/>
            <person name="Gujja S."/>
            <person name="Saif S."/>
            <person name="Birren B."/>
        </authorList>
    </citation>
    <scope>NUCLEOTIDE SEQUENCE</scope>
    <source>
        <strain evidence="2">CBS 10737</strain>
    </source>
</reference>
<keyword evidence="4" id="KW-1185">Reference proteome</keyword>
<gene>
    <name evidence="2" type="ORF">I206_00757</name>
    <name evidence="3" type="ORF">I206_100568</name>
</gene>
<dbReference type="EMBL" id="CP144519">
    <property type="protein sequence ID" value="WWC66664.1"/>
    <property type="molecule type" value="Genomic_DNA"/>
</dbReference>
<feature type="region of interest" description="Disordered" evidence="1">
    <location>
        <begin position="61"/>
        <end position="91"/>
    </location>
</feature>
<sequence>MTITESEIIEYTYKSTIDLSPPSETLQTPMNEQLMAQAPATAGQGTIPFLSKHKISRFISSSPTPSLSNKLKRCGEVPSPRKSNTLSSSLGVNQLNGSAPLSSTQTSYALSRDSALVDFFRGSAEVTPIPRFEDYTRGYFEGWDDQGGLNDRLQGCISETEAGWSRSGVKACSWAGAWSDLTYGGRISIRRQVSGWLTI</sequence>